<dbReference type="AlphaFoldDB" id="A0A1L3SNX8"/>
<gene>
    <name evidence="3" type="ORF">BSQ44_06630</name>
</gene>
<dbReference type="Gene3D" id="3.30.530.20">
    <property type="match status" value="1"/>
</dbReference>
<dbReference type="InterPro" id="IPR013538">
    <property type="entry name" value="ASHA1/2-like_C"/>
</dbReference>
<evidence type="ECO:0000313" key="4">
    <source>
        <dbReference type="Proteomes" id="UP000182840"/>
    </source>
</evidence>
<dbReference type="RefSeq" id="WP_072602486.1">
    <property type="nucleotide sequence ID" value="NZ_CP018171.1"/>
</dbReference>
<organism evidence="3 4">
    <name type="scientific">Aquibium oceanicum</name>
    <dbReference type="NCBI Taxonomy" id="1670800"/>
    <lineage>
        <taxon>Bacteria</taxon>
        <taxon>Pseudomonadati</taxon>
        <taxon>Pseudomonadota</taxon>
        <taxon>Alphaproteobacteria</taxon>
        <taxon>Hyphomicrobiales</taxon>
        <taxon>Phyllobacteriaceae</taxon>
        <taxon>Aquibium</taxon>
    </lineage>
</organism>
<name>A0A1L3SNX8_9HYPH</name>
<evidence type="ECO:0000259" key="2">
    <source>
        <dbReference type="Pfam" id="PF08327"/>
    </source>
</evidence>
<proteinExistence type="inferred from homology"/>
<accession>A0A1L3SNX8</accession>
<dbReference type="Proteomes" id="UP000182840">
    <property type="component" value="Chromosome"/>
</dbReference>
<dbReference type="SUPFAM" id="SSF55961">
    <property type="entry name" value="Bet v1-like"/>
    <property type="match status" value="1"/>
</dbReference>
<dbReference type="KEGG" id="meso:BSQ44_06630"/>
<dbReference type="STRING" id="1670800.BSQ44_06630"/>
<dbReference type="Pfam" id="PF08327">
    <property type="entry name" value="AHSA1"/>
    <property type="match status" value="1"/>
</dbReference>
<dbReference type="CDD" id="cd08896">
    <property type="entry name" value="SRPBCC_CalC_Aha1-like_3"/>
    <property type="match status" value="1"/>
</dbReference>
<protein>
    <submittedName>
        <fullName evidence="3">Polyketide cyclase</fullName>
    </submittedName>
</protein>
<evidence type="ECO:0000313" key="3">
    <source>
        <dbReference type="EMBL" id="APH71080.1"/>
    </source>
</evidence>
<comment type="similarity">
    <text evidence="1">Belongs to the AHA1 family.</text>
</comment>
<dbReference type="EMBL" id="CP018171">
    <property type="protein sequence ID" value="APH71080.1"/>
    <property type="molecule type" value="Genomic_DNA"/>
</dbReference>
<dbReference type="OrthoDB" id="9805228at2"/>
<feature type="domain" description="Activator of Hsp90 ATPase homologue 1/2-like C-terminal" evidence="2">
    <location>
        <begin position="20"/>
        <end position="156"/>
    </location>
</feature>
<keyword evidence="4" id="KW-1185">Reference proteome</keyword>
<reference evidence="4" key="1">
    <citation type="submission" date="2016-11" db="EMBL/GenBank/DDBJ databases">
        <title>Mesorhizobium oceanicum sp. nov., isolated from deep seawater in South China Sea.</title>
        <authorList>
            <person name="Fu G.-Y."/>
        </authorList>
    </citation>
    <scope>NUCLEOTIDE SEQUENCE [LARGE SCALE GENOMIC DNA]</scope>
    <source>
        <strain evidence="4">B7</strain>
    </source>
</reference>
<evidence type="ECO:0000256" key="1">
    <source>
        <dbReference type="ARBA" id="ARBA00006817"/>
    </source>
</evidence>
<dbReference type="InterPro" id="IPR023393">
    <property type="entry name" value="START-like_dom_sf"/>
</dbReference>
<sequence length="159" mass="18154">MSDPAAAGPKHVLTLERVIDAPVANVWRCWAEPKLLNQWFCPKPWYVSESRIELRPGGEFFSVMNGPGGERFENLGVCLEAEPRRRLVFTDAFKPGWVPSERPFMVSHVLFEDTGDGRTKYTAHAMHWSEETLREHEQMGFHEGWGKAADQLEELAKSI</sequence>